<sequence length="189" mass="20830">MIQQRHQLWQRTLRSVAADFQALGDEQRSWIGEAVRRIGRGQQQLHALFLAADGPSLCSRCQGACCACGTHHFTLVNLLAWLAEGLSPPDPDFALTCPFLAADGCRLAVDKRPFNCVIFLCEQVWERLTPVQQQQARQLEDMLRRQYLAFSQRFAGASPHGLLIRAERLNGQGLLAAPGSQASASDCGA</sequence>
<dbReference type="AlphaFoldDB" id="A0A1L3GFB7"/>
<evidence type="ECO:0000313" key="2">
    <source>
        <dbReference type="Proteomes" id="UP000182264"/>
    </source>
</evidence>
<dbReference type="EMBL" id="CP015518">
    <property type="protein sequence ID" value="APG24378.1"/>
    <property type="molecule type" value="Genomic_DNA"/>
</dbReference>
<keyword evidence="2" id="KW-1185">Reference proteome</keyword>
<name>A0A1L3GFB7_SYNAC</name>
<protein>
    <submittedName>
        <fullName evidence="1">Uncharacterized protein</fullName>
    </submittedName>
</protein>
<dbReference type="RefSeq" id="WP_072286217.1">
    <property type="nucleotide sequence ID" value="NZ_CP015518.1"/>
</dbReference>
<organism evidence="1 2">
    <name type="scientific">Syntrophotalea acetylenica</name>
    <name type="common">Pelobacter acetylenicus</name>
    <dbReference type="NCBI Taxonomy" id="29542"/>
    <lineage>
        <taxon>Bacteria</taxon>
        <taxon>Pseudomonadati</taxon>
        <taxon>Thermodesulfobacteriota</taxon>
        <taxon>Desulfuromonadia</taxon>
        <taxon>Desulfuromonadales</taxon>
        <taxon>Syntrophotaleaceae</taxon>
        <taxon>Syntrophotalea</taxon>
    </lineage>
</organism>
<evidence type="ECO:0000313" key="1">
    <source>
        <dbReference type="EMBL" id="APG24378.1"/>
    </source>
</evidence>
<gene>
    <name evidence="1" type="ORF">A7E75_04495</name>
</gene>
<proteinExistence type="predicted"/>
<accession>A0A1L3GFB7</accession>
<dbReference type="Proteomes" id="UP000182264">
    <property type="component" value="Chromosome"/>
</dbReference>
<dbReference type="STRING" id="29542.A6070_13135"/>
<reference evidence="1 2" key="1">
    <citation type="journal article" date="2017" name="Genome Announc.">
        <title>Complete Genome Sequences of Two Acetylene-Fermenting Pelobacter acetylenicus Strains.</title>
        <authorList>
            <person name="Sutton J.M."/>
            <person name="Baesman S.M."/>
            <person name="Fierst J.L."/>
            <person name="Poret-Peterson A.T."/>
            <person name="Oremland R.S."/>
            <person name="Dunlap D.S."/>
            <person name="Akob D.M."/>
        </authorList>
    </citation>
    <scope>NUCLEOTIDE SEQUENCE [LARGE SCALE GENOMIC DNA]</scope>
    <source>
        <strain evidence="1 2">DSM 3247</strain>
    </source>
</reference>